<dbReference type="EMBL" id="LAZR01031564">
    <property type="protein sequence ID" value="KKL53387.1"/>
    <property type="molecule type" value="Genomic_DNA"/>
</dbReference>
<reference evidence="4" key="1">
    <citation type="journal article" date="2015" name="Nature">
        <title>Complex archaea that bridge the gap between prokaryotes and eukaryotes.</title>
        <authorList>
            <person name="Spang A."/>
            <person name="Saw J.H."/>
            <person name="Jorgensen S.L."/>
            <person name="Zaremba-Niedzwiedzka K."/>
            <person name="Martijn J."/>
            <person name="Lind A.E."/>
            <person name="van Eijk R."/>
            <person name="Schleper C."/>
            <person name="Guy L."/>
            <person name="Ettema T.J."/>
        </authorList>
    </citation>
    <scope>NUCLEOTIDE SEQUENCE</scope>
</reference>
<dbReference type="GO" id="GO:0005886">
    <property type="term" value="C:plasma membrane"/>
    <property type="evidence" value="ECO:0007669"/>
    <property type="project" value="TreeGrafter"/>
</dbReference>
<name>A0A0F9FQS4_9ZZZZ</name>
<accession>A0A0F9FQS4</accession>
<dbReference type="InterPro" id="IPR027417">
    <property type="entry name" value="P-loop_NTPase"/>
</dbReference>
<proteinExistence type="predicted"/>
<evidence type="ECO:0000256" key="2">
    <source>
        <dbReference type="ARBA" id="ARBA00022840"/>
    </source>
</evidence>
<feature type="non-terminal residue" evidence="4">
    <location>
        <position position="1"/>
    </location>
</feature>
<dbReference type="SUPFAM" id="SSF52540">
    <property type="entry name" value="P-loop containing nucleoside triphosphate hydrolases"/>
    <property type="match status" value="1"/>
</dbReference>
<keyword evidence="2" id="KW-0067">ATP-binding</keyword>
<gene>
    <name evidence="4" type="ORF">LCGC14_2275930</name>
</gene>
<keyword evidence="1" id="KW-0547">Nucleotide-binding</keyword>
<evidence type="ECO:0000256" key="1">
    <source>
        <dbReference type="ARBA" id="ARBA00022741"/>
    </source>
</evidence>
<protein>
    <recommendedName>
        <fullName evidence="3">Bacterial type II secretion system protein E domain-containing protein</fullName>
    </recommendedName>
</protein>
<organism evidence="4">
    <name type="scientific">marine sediment metagenome</name>
    <dbReference type="NCBI Taxonomy" id="412755"/>
    <lineage>
        <taxon>unclassified sequences</taxon>
        <taxon>metagenomes</taxon>
        <taxon>ecological metagenomes</taxon>
    </lineage>
</organism>
<dbReference type="PANTHER" id="PTHR30258:SF1">
    <property type="entry name" value="PROTEIN TRANSPORT PROTEIN HOFB HOMOLOG"/>
    <property type="match status" value="1"/>
</dbReference>
<feature type="domain" description="Bacterial type II secretion system protein E" evidence="3">
    <location>
        <begin position="16"/>
        <end position="98"/>
    </location>
</feature>
<comment type="caution">
    <text evidence="4">The sequence shown here is derived from an EMBL/GenBank/DDBJ whole genome shotgun (WGS) entry which is preliminary data.</text>
</comment>
<dbReference type="GO" id="GO:0016887">
    <property type="term" value="F:ATP hydrolysis activity"/>
    <property type="evidence" value="ECO:0007669"/>
    <property type="project" value="TreeGrafter"/>
</dbReference>
<dbReference type="GO" id="GO:0005524">
    <property type="term" value="F:ATP binding"/>
    <property type="evidence" value="ECO:0007669"/>
    <property type="project" value="UniProtKB-KW"/>
</dbReference>
<dbReference type="InterPro" id="IPR001482">
    <property type="entry name" value="T2SS/T4SS_dom"/>
</dbReference>
<evidence type="ECO:0000259" key="3">
    <source>
        <dbReference type="Pfam" id="PF00437"/>
    </source>
</evidence>
<dbReference type="PANTHER" id="PTHR30258">
    <property type="entry name" value="TYPE II SECRETION SYSTEM PROTEIN GSPE-RELATED"/>
    <property type="match status" value="1"/>
</dbReference>
<dbReference type="Pfam" id="PF00437">
    <property type="entry name" value="T2SSE"/>
    <property type="match status" value="1"/>
</dbReference>
<dbReference type="AlphaFoldDB" id="A0A0F9FQS4"/>
<sequence>YKPDKKTLVDLGLILEEDKLPKLYKPKGCKKCANTGYKGRLGLYEIMLMSEEIEKLTIERATADEIKAVALSEGMSTLKQDGFKKVLLGMTSIEEVLRVCA</sequence>
<evidence type="ECO:0000313" key="4">
    <source>
        <dbReference type="EMBL" id="KKL53387.1"/>
    </source>
</evidence>
<dbReference type="Gene3D" id="3.40.50.300">
    <property type="entry name" value="P-loop containing nucleotide triphosphate hydrolases"/>
    <property type="match status" value="1"/>
</dbReference>